<name>A0A085W7B5_9BACT</name>
<evidence type="ECO:0000256" key="4">
    <source>
        <dbReference type="ARBA" id="ARBA00022679"/>
    </source>
</evidence>
<dbReference type="SUPFAM" id="SSF47384">
    <property type="entry name" value="Homodimeric domain of signal transducing histidine kinase"/>
    <property type="match status" value="1"/>
</dbReference>
<keyword evidence="10" id="KW-1185">Reference proteome</keyword>
<evidence type="ECO:0000259" key="7">
    <source>
        <dbReference type="PROSITE" id="PS50109"/>
    </source>
</evidence>
<keyword evidence="3 6" id="KW-0597">Phosphoprotein</keyword>
<gene>
    <name evidence="9" type="ORF">DB31_2696</name>
</gene>
<dbReference type="InterPro" id="IPR036097">
    <property type="entry name" value="HisK_dim/P_sf"/>
</dbReference>
<organism evidence="9 10">
    <name type="scientific">Hyalangium minutum</name>
    <dbReference type="NCBI Taxonomy" id="394096"/>
    <lineage>
        <taxon>Bacteria</taxon>
        <taxon>Pseudomonadati</taxon>
        <taxon>Myxococcota</taxon>
        <taxon>Myxococcia</taxon>
        <taxon>Myxococcales</taxon>
        <taxon>Cystobacterineae</taxon>
        <taxon>Archangiaceae</taxon>
        <taxon>Hyalangium</taxon>
    </lineage>
</organism>
<accession>A0A085W7B5</accession>
<dbReference type="SUPFAM" id="SSF55781">
    <property type="entry name" value="GAF domain-like"/>
    <property type="match status" value="1"/>
</dbReference>
<dbReference type="Pfam" id="PF00072">
    <property type="entry name" value="Response_reg"/>
    <property type="match status" value="1"/>
</dbReference>
<dbReference type="EC" id="2.7.13.3" evidence="2"/>
<evidence type="ECO:0000256" key="5">
    <source>
        <dbReference type="ARBA" id="ARBA00022777"/>
    </source>
</evidence>
<sequence>MGAAPRPRVLLVDDDPDSLAALEILLEPLGAELVKTTSGEQALQTLSTGNTFALILLDVRMPGLNGYETADLLRQDERTRSIPIIFLTSCAQGEEEVKTGYAHGAVDYLPKSFPAQLLRWKVSSFIELFLSRGDGAAGQRPQMLAEASQALRRESQELASLAQAITREVVRHMGDSSTLRLWSEPDRLLECVSLSHVNSRAQEELLQRLAGPSQRPSELHLSLASTGQSFFWPVVSLEELLAQALPEQRPTLERYPIHSWMAVPLVAHGRVLGTLDAVRHTPGRPFSPEDLRLLEEFASIAALSLEESRSLREQPPQEALRQQLEFEQKLIGIVSHDLRTPLGAIVMAAGLLQATPGLDERQRRAVHRILSSSDRATRLIQDFLDFTQAHLGQGIALKLQRVDLHDVIREVVSEVLQTSPGLRVSVEQRGDGQGLCDPDRLAQVVTNLVNNALTYGAPGMPVVVRSEASPGTFLLEVHNQGNAIPAELLPRLFDPLMRGAHSARNLSRNIGLGLFIVREIVRGHGGSIEVSSSQEAGTTFAVRLPRQ</sequence>
<dbReference type="Proteomes" id="UP000028725">
    <property type="component" value="Unassembled WGS sequence"/>
</dbReference>
<evidence type="ECO:0000256" key="6">
    <source>
        <dbReference type="PROSITE-ProRule" id="PRU00169"/>
    </source>
</evidence>
<proteinExistence type="predicted"/>
<dbReference type="InterPro" id="IPR003018">
    <property type="entry name" value="GAF"/>
</dbReference>
<evidence type="ECO:0000256" key="1">
    <source>
        <dbReference type="ARBA" id="ARBA00000085"/>
    </source>
</evidence>
<dbReference type="PATRIC" id="fig|394096.3.peg.7027"/>
<dbReference type="SUPFAM" id="SSF52172">
    <property type="entry name" value="CheY-like"/>
    <property type="match status" value="1"/>
</dbReference>
<dbReference type="Gene3D" id="3.40.50.2300">
    <property type="match status" value="1"/>
</dbReference>
<dbReference type="Gene3D" id="3.30.450.40">
    <property type="match status" value="1"/>
</dbReference>
<feature type="domain" description="Histidine kinase" evidence="7">
    <location>
        <begin position="333"/>
        <end position="547"/>
    </location>
</feature>
<dbReference type="InterPro" id="IPR004358">
    <property type="entry name" value="Sig_transdc_His_kin-like_C"/>
</dbReference>
<dbReference type="GO" id="GO:0000155">
    <property type="term" value="F:phosphorelay sensor kinase activity"/>
    <property type="evidence" value="ECO:0007669"/>
    <property type="project" value="InterPro"/>
</dbReference>
<dbReference type="SMART" id="SM00387">
    <property type="entry name" value="HATPase_c"/>
    <property type="match status" value="1"/>
</dbReference>
<dbReference type="OrthoDB" id="9122097at2"/>
<evidence type="ECO:0000256" key="3">
    <source>
        <dbReference type="ARBA" id="ARBA00022553"/>
    </source>
</evidence>
<dbReference type="SMART" id="SM00388">
    <property type="entry name" value="HisKA"/>
    <property type="match status" value="1"/>
</dbReference>
<dbReference type="InterPro" id="IPR011006">
    <property type="entry name" value="CheY-like_superfamily"/>
</dbReference>
<dbReference type="PANTHER" id="PTHR43547">
    <property type="entry name" value="TWO-COMPONENT HISTIDINE KINASE"/>
    <property type="match status" value="1"/>
</dbReference>
<evidence type="ECO:0000313" key="10">
    <source>
        <dbReference type="Proteomes" id="UP000028725"/>
    </source>
</evidence>
<dbReference type="InterPro" id="IPR005467">
    <property type="entry name" value="His_kinase_dom"/>
</dbReference>
<dbReference type="Pfam" id="PF02518">
    <property type="entry name" value="HATPase_c"/>
    <property type="match status" value="1"/>
</dbReference>
<dbReference type="SMART" id="SM00065">
    <property type="entry name" value="GAF"/>
    <property type="match status" value="1"/>
</dbReference>
<keyword evidence="5" id="KW-0418">Kinase</keyword>
<dbReference type="CDD" id="cd00075">
    <property type="entry name" value="HATPase"/>
    <property type="match status" value="1"/>
</dbReference>
<dbReference type="PROSITE" id="PS50109">
    <property type="entry name" value="HIS_KIN"/>
    <property type="match status" value="1"/>
</dbReference>
<dbReference type="AlphaFoldDB" id="A0A085W7B5"/>
<dbReference type="EMBL" id="JMCB01000017">
    <property type="protein sequence ID" value="KFE63578.1"/>
    <property type="molecule type" value="Genomic_DNA"/>
</dbReference>
<feature type="modified residue" description="4-aspartylphosphate" evidence="6">
    <location>
        <position position="58"/>
    </location>
</feature>
<dbReference type="PANTHER" id="PTHR43547:SF2">
    <property type="entry name" value="HYBRID SIGNAL TRANSDUCTION HISTIDINE KINASE C"/>
    <property type="match status" value="1"/>
</dbReference>
<dbReference type="SUPFAM" id="SSF55874">
    <property type="entry name" value="ATPase domain of HSP90 chaperone/DNA topoisomerase II/histidine kinase"/>
    <property type="match status" value="1"/>
</dbReference>
<dbReference type="InterPro" id="IPR029016">
    <property type="entry name" value="GAF-like_dom_sf"/>
</dbReference>
<dbReference type="PRINTS" id="PR00344">
    <property type="entry name" value="BCTRLSENSOR"/>
</dbReference>
<dbReference type="PROSITE" id="PS50110">
    <property type="entry name" value="RESPONSE_REGULATORY"/>
    <property type="match status" value="1"/>
</dbReference>
<comment type="catalytic activity">
    <reaction evidence="1">
        <text>ATP + protein L-histidine = ADP + protein N-phospho-L-histidine.</text>
        <dbReference type="EC" id="2.7.13.3"/>
    </reaction>
</comment>
<evidence type="ECO:0000259" key="8">
    <source>
        <dbReference type="PROSITE" id="PS50110"/>
    </source>
</evidence>
<dbReference type="InterPro" id="IPR001789">
    <property type="entry name" value="Sig_transdc_resp-reg_receiver"/>
</dbReference>
<comment type="caution">
    <text evidence="9">The sequence shown here is derived from an EMBL/GenBank/DDBJ whole genome shotgun (WGS) entry which is preliminary data.</text>
</comment>
<dbReference type="InterPro" id="IPR003661">
    <property type="entry name" value="HisK_dim/P_dom"/>
</dbReference>
<dbReference type="InterPro" id="IPR036890">
    <property type="entry name" value="HATPase_C_sf"/>
</dbReference>
<evidence type="ECO:0000313" key="9">
    <source>
        <dbReference type="EMBL" id="KFE63578.1"/>
    </source>
</evidence>
<dbReference type="RefSeq" id="WP_083969033.1">
    <property type="nucleotide sequence ID" value="NZ_JMCB01000017.1"/>
</dbReference>
<evidence type="ECO:0000256" key="2">
    <source>
        <dbReference type="ARBA" id="ARBA00012438"/>
    </source>
</evidence>
<protein>
    <recommendedName>
        <fullName evidence="2">histidine kinase</fullName>
        <ecNumber evidence="2">2.7.13.3</ecNumber>
    </recommendedName>
</protein>
<feature type="domain" description="Response regulatory" evidence="8">
    <location>
        <begin position="8"/>
        <end position="126"/>
    </location>
</feature>
<dbReference type="Gene3D" id="3.30.565.10">
    <property type="entry name" value="Histidine kinase-like ATPase, C-terminal domain"/>
    <property type="match status" value="1"/>
</dbReference>
<dbReference type="Pfam" id="PF00512">
    <property type="entry name" value="HisKA"/>
    <property type="match status" value="1"/>
</dbReference>
<dbReference type="Gene3D" id="1.10.287.130">
    <property type="match status" value="1"/>
</dbReference>
<dbReference type="STRING" id="394096.DB31_2696"/>
<keyword evidence="4" id="KW-0808">Transferase</keyword>
<dbReference type="Pfam" id="PF01590">
    <property type="entry name" value="GAF"/>
    <property type="match status" value="1"/>
</dbReference>
<dbReference type="SMART" id="SM00448">
    <property type="entry name" value="REC"/>
    <property type="match status" value="1"/>
</dbReference>
<dbReference type="CDD" id="cd00082">
    <property type="entry name" value="HisKA"/>
    <property type="match status" value="1"/>
</dbReference>
<dbReference type="InterPro" id="IPR003594">
    <property type="entry name" value="HATPase_dom"/>
</dbReference>
<reference evidence="9 10" key="1">
    <citation type="submission" date="2014-04" db="EMBL/GenBank/DDBJ databases">
        <title>Genome assembly of Hyalangium minutum DSM 14724.</title>
        <authorList>
            <person name="Sharma G."/>
            <person name="Subramanian S."/>
        </authorList>
    </citation>
    <scope>NUCLEOTIDE SEQUENCE [LARGE SCALE GENOMIC DNA]</scope>
    <source>
        <strain evidence="9 10">DSM 14724</strain>
    </source>
</reference>